<evidence type="ECO:0000313" key="2">
    <source>
        <dbReference type="Proteomes" id="UP000004814"/>
    </source>
</evidence>
<organism evidence="1 2">
    <name type="scientific">Burkholderia ambifaria MEX-5</name>
    <dbReference type="NCBI Taxonomy" id="396597"/>
    <lineage>
        <taxon>Bacteria</taxon>
        <taxon>Pseudomonadati</taxon>
        <taxon>Pseudomonadota</taxon>
        <taxon>Betaproteobacteria</taxon>
        <taxon>Burkholderiales</taxon>
        <taxon>Burkholderiaceae</taxon>
        <taxon>Burkholderia</taxon>
        <taxon>Burkholderia cepacia complex</taxon>
    </lineage>
</organism>
<protein>
    <submittedName>
        <fullName evidence="1">Uncharacterized protein</fullName>
    </submittedName>
</protein>
<comment type="caution">
    <text evidence="1">The sequence shown here is derived from an EMBL/GenBank/DDBJ whole genome shotgun (WGS) entry which is preliminary data.</text>
</comment>
<proteinExistence type="predicted"/>
<dbReference type="RefSeq" id="WP_006758630.1">
    <property type="nucleotide sequence ID" value="NZ_ABLK01000072.1"/>
</dbReference>
<accession>B1T4I0</accession>
<dbReference type="Proteomes" id="UP000004814">
    <property type="component" value="Unassembled WGS sequence"/>
</dbReference>
<name>B1T4I0_9BURK</name>
<evidence type="ECO:0000313" key="1">
    <source>
        <dbReference type="EMBL" id="EDT41533.1"/>
    </source>
</evidence>
<dbReference type="AlphaFoldDB" id="B1T4I0"/>
<dbReference type="EMBL" id="ABLK01000072">
    <property type="protein sequence ID" value="EDT41533.1"/>
    <property type="molecule type" value="Genomic_DNA"/>
</dbReference>
<sequence>MRFDGAAEGVADALDAAVNVLPDAADDTTAGDTGVLGTGCGAVALTDVPVDAGDDEAVTVGAVAAGGAGGRPEAPVAEVAAAANGADTEDGAVAGLEVLAADVGTDVATDAAGCDSEPDAVFVTPTNEGVAASGVLFDVFAGAGAAAPGAVPICDGAPVIGAVCGAANGSADNGFDHDAGAAESTEAGSTFAEVDAADAGGAACCASEGTGAVSPACFSAAFQTVPVTASAGAASDAAKGAVVAAATGIASADGRIGVAAIDEAGRGVPGATCWTGFTSSRGACACCFASTDMPVSPGGVDCGWNWPPIPAAVAASFASTGRPISLAVGVTATAGASTAACAANGSRVADSGVATGLWCDSPSPEPGWLTMSSHGAKSIGASNAGAAATSAPCRCSPSA</sequence>
<gene>
    <name evidence="1" type="ORF">BamMEX5DRAFT_2696</name>
</gene>
<dbReference type="PATRIC" id="fig|396597.7.peg.5392"/>
<reference evidence="1 2" key="1">
    <citation type="submission" date="2008-03" db="EMBL/GenBank/DDBJ databases">
        <title>Sequencing of the draft genome and assembly of Burkholderia ambifaria MEX-5.</title>
        <authorList>
            <consortium name="US DOE Joint Genome Institute (JGI-PGF)"/>
            <person name="Copeland A."/>
            <person name="Lucas S."/>
            <person name="Lapidus A."/>
            <person name="Glavina del Rio T."/>
            <person name="Dalin E."/>
            <person name="Tice H."/>
            <person name="Bruce D."/>
            <person name="Goodwin L."/>
            <person name="Pitluck S."/>
            <person name="Larimer F."/>
            <person name="Land M.L."/>
            <person name="Hauser L."/>
            <person name="Tiedje J."/>
            <person name="Richardson P."/>
        </authorList>
    </citation>
    <scope>NUCLEOTIDE SEQUENCE [LARGE SCALE GENOMIC DNA]</scope>
    <source>
        <strain evidence="1 2">MEX-5</strain>
    </source>
</reference>